<protein>
    <recommendedName>
        <fullName evidence="2">DNA-directed RNA polymerase</fullName>
        <ecNumber evidence="2">2.7.7.6</ecNumber>
    </recommendedName>
</protein>
<evidence type="ECO:0000256" key="2">
    <source>
        <dbReference type="ARBA" id="ARBA00012418"/>
    </source>
</evidence>
<keyword evidence="4" id="KW-0808">Transferase</keyword>
<proteinExistence type="inferred from homology"/>
<dbReference type="GO" id="GO:0000428">
    <property type="term" value="C:DNA-directed RNA polymerase complex"/>
    <property type="evidence" value="ECO:0007669"/>
    <property type="project" value="UniProtKB-KW"/>
</dbReference>
<comment type="similarity">
    <text evidence="1">Belongs to the RNA polymerase beta chain family.</text>
</comment>
<name>A0A8S5UT67_9CAUD</name>
<dbReference type="InterPro" id="IPR037033">
    <property type="entry name" value="DNA-dir_RNAP_su2_hyb_sf"/>
</dbReference>
<evidence type="ECO:0000256" key="7">
    <source>
        <dbReference type="ARBA" id="ARBA00048552"/>
    </source>
</evidence>
<sequence>MPYDPVTGRRAQVVISPETTTNRMNYGRLYEQSLKTAMVELRDWLISITGLNEHSPNLKDSVINLPKEVLQNCFNRIQRFLEITVEKQYKWYRGLDERAKILDLYYILKDKFYLYRPIENPVPYMEMFDTLIKEGFLSPPRKLRFFNPHTGKEEETTLEHRIGPNYYIFLEKIGDEAAAVSTAATQPNGIIAPITSKDKAKSHGARSQATRFPAESEIRCLVAGAPSGVVAEIHDRSNNPPAIEAILENIYTVDQPTNIESVIDRDKFPLGNNRSLSIVKHIFQCNGYQLAYREFDPSQQTPSQLDPITGKPVMTIENEEDDDEPKEKRKTRSEMILEGIDAQESEEDEDNESESNDEDESESGLGIINTDED</sequence>
<feature type="compositionally biased region" description="Acidic residues" evidence="8">
    <location>
        <begin position="341"/>
        <end position="362"/>
    </location>
</feature>
<evidence type="ECO:0000256" key="8">
    <source>
        <dbReference type="SAM" id="MobiDB-lite"/>
    </source>
</evidence>
<dbReference type="GO" id="GO:0003677">
    <property type="term" value="F:DNA binding"/>
    <property type="evidence" value="ECO:0007669"/>
    <property type="project" value="InterPro"/>
</dbReference>
<keyword evidence="6" id="KW-0804">Transcription</keyword>
<evidence type="ECO:0000313" key="9">
    <source>
        <dbReference type="EMBL" id="DAF97566.1"/>
    </source>
</evidence>
<keyword evidence="3 9" id="KW-0240">DNA-directed RNA polymerase</keyword>
<evidence type="ECO:0000256" key="3">
    <source>
        <dbReference type="ARBA" id="ARBA00022478"/>
    </source>
</evidence>
<feature type="region of interest" description="Disordered" evidence="8">
    <location>
        <begin position="297"/>
        <end position="373"/>
    </location>
</feature>
<evidence type="ECO:0000256" key="6">
    <source>
        <dbReference type="ARBA" id="ARBA00023163"/>
    </source>
</evidence>
<comment type="catalytic activity">
    <reaction evidence="7">
        <text>RNA(n) + a ribonucleoside 5'-triphosphate = RNA(n+1) + diphosphate</text>
        <dbReference type="Rhea" id="RHEA:21248"/>
        <dbReference type="Rhea" id="RHEA-COMP:14527"/>
        <dbReference type="Rhea" id="RHEA-COMP:17342"/>
        <dbReference type="ChEBI" id="CHEBI:33019"/>
        <dbReference type="ChEBI" id="CHEBI:61557"/>
        <dbReference type="ChEBI" id="CHEBI:140395"/>
        <dbReference type="EC" id="2.7.7.6"/>
    </reaction>
</comment>
<dbReference type="Gene3D" id="2.40.270.10">
    <property type="entry name" value="DNA-directed RNA polymerase, subunit 2, domain 6"/>
    <property type="match status" value="1"/>
</dbReference>
<reference evidence="9" key="1">
    <citation type="journal article" date="2021" name="Proc. Natl. Acad. Sci. U.S.A.">
        <title>A Catalog of Tens of Thousands of Viruses from Human Metagenomes Reveals Hidden Associations with Chronic Diseases.</title>
        <authorList>
            <person name="Tisza M.J."/>
            <person name="Buck C.B."/>
        </authorList>
    </citation>
    <scope>NUCLEOTIDE SEQUENCE</scope>
    <source>
        <strain evidence="9">CtijX18</strain>
    </source>
</reference>
<dbReference type="EC" id="2.7.7.6" evidence="2"/>
<evidence type="ECO:0000256" key="4">
    <source>
        <dbReference type="ARBA" id="ARBA00022679"/>
    </source>
</evidence>
<dbReference type="EMBL" id="BK016133">
    <property type="protein sequence ID" value="DAF97566.1"/>
    <property type="molecule type" value="Genomic_DNA"/>
</dbReference>
<keyword evidence="5" id="KW-0548">Nucleotidyltransferase</keyword>
<dbReference type="GO" id="GO:0003899">
    <property type="term" value="F:DNA-directed RNA polymerase activity"/>
    <property type="evidence" value="ECO:0007669"/>
    <property type="project" value="UniProtKB-EC"/>
</dbReference>
<evidence type="ECO:0000256" key="1">
    <source>
        <dbReference type="ARBA" id="ARBA00006835"/>
    </source>
</evidence>
<accession>A0A8S5UT67</accession>
<dbReference type="GO" id="GO:0006351">
    <property type="term" value="P:DNA-templated transcription"/>
    <property type="evidence" value="ECO:0007669"/>
    <property type="project" value="InterPro"/>
</dbReference>
<organism evidence="9">
    <name type="scientific">Myoviridae sp. ctijX18</name>
    <dbReference type="NCBI Taxonomy" id="2825154"/>
    <lineage>
        <taxon>Viruses</taxon>
        <taxon>Duplodnaviria</taxon>
        <taxon>Heunggongvirae</taxon>
        <taxon>Uroviricota</taxon>
        <taxon>Caudoviricetes</taxon>
    </lineage>
</organism>
<evidence type="ECO:0000256" key="5">
    <source>
        <dbReference type="ARBA" id="ARBA00022695"/>
    </source>
</evidence>
<feature type="compositionally biased region" description="Polar residues" evidence="8">
    <location>
        <begin position="297"/>
        <end position="306"/>
    </location>
</feature>